<feature type="region of interest" description="Disordered" evidence="1">
    <location>
        <begin position="167"/>
        <end position="194"/>
    </location>
</feature>
<feature type="region of interest" description="Disordered" evidence="1">
    <location>
        <begin position="45"/>
        <end position="89"/>
    </location>
</feature>
<accession>A0A848H0H6</accession>
<evidence type="ECO:0000313" key="3">
    <source>
        <dbReference type="Proteomes" id="UP000541185"/>
    </source>
</evidence>
<name>A0A848H0H6_9BURK</name>
<comment type="caution">
    <text evidence="2">The sequence shown here is derived from an EMBL/GenBank/DDBJ whole genome shotgun (WGS) entry which is preliminary data.</text>
</comment>
<evidence type="ECO:0000313" key="2">
    <source>
        <dbReference type="EMBL" id="NML44466.1"/>
    </source>
</evidence>
<proteinExistence type="predicted"/>
<gene>
    <name evidence="2" type="ORF">HHL11_11940</name>
</gene>
<dbReference type="EMBL" id="JABBFX010000001">
    <property type="protein sequence ID" value="NML44466.1"/>
    <property type="molecule type" value="Genomic_DNA"/>
</dbReference>
<evidence type="ECO:0000256" key="1">
    <source>
        <dbReference type="SAM" id="MobiDB-lite"/>
    </source>
</evidence>
<keyword evidence="3" id="KW-1185">Reference proteome</keyword>
<sequence>MQSTATFFESQSRPSRDGMLRWIRAAAWVVLAGAVSLGALAQAPADATAGEKTEAPSEPQGAAGPGAMSHAEEASGPWNKRPKAPTGVDGQLKRLAIDLKLDAAQQAKIKPILVARSEQMQRLQQDTQLTPTERRQRALAIGDRSSEQIRAQLTDAQRAQYIQPRAATVAQAGPPGKRSGMPPATATPGKGVTP</sequence>
<dbReference type="Proteomes" id="UP000541185">
    <property type="component" value="Unassembled WGS sequence"/>
</dbReference>
<reference evidence="2 3" key="1">
    <citation type="submission" date="2020-04" db="EMBL/GenBank/DDBJ databases">
        <title>Ramlibacter sp. G-1-2-2 isolated from soil.</title>
        <authorList>
            <person name="Dahal R.H."/>
        </authorList>
    </citation>
    <scope>NUCLEOTIDE SEQUENCE [LARGE SCALE GENOMIC DNA]</scope>
    <source>
        <strain evidence="2 3">G-1-2-2</strain>
    </source>
</reference>
<dbReference type="AlphaFoldDB" id="A0A848H0H6"/>
<dbReference type="RefSeq" id="WP_169418592.1">
    <property type="nucleotide sequence ID" value="NZ_JABBFX010000001.1"/>
</dbReference>
<organism evidence="2 3">
    <name type="scientific">Ramlibacter agri</name>
    <dbReference type="NCBI Taxonomy" id="2728837"/>
    <lineage>
        <taxon>Bacteria</taxon>
        <taxon>Pseudomonadati</taxon>
        <taxon>Pseudomonadota</taxon>
        <taxon>Betaproteobacteria</taxon>
        <taxon>Burkholderiales</taxon>
        <taxon>Comamonadaceae</taxon>
        <taxon>Ramlibacter</taxon>
    </lineage>
</organism>
<protein>
    <recommendedName>
        <fullName evidence="4">Periplasmic heavy metal sensor</fullName>
    </recommendedName>
</protein>
<evidence type="ECO:0008006" key="4">
    <source>
        <dbReference type="Google" id="ProtNLM"/>
    </source>
</evidence>